<evidence type="ECO:0000256" key="1">
    <source>
        <dbReference type="ARBA" id="ARBA00004651"/>
    </source>
</evidence>
<dbReference type="PIRSF" id="PIRSF035875">
    <property type="entry name" value="RNase_BN"/>
    <property type="match status" value="1"/>
</dbReference>
<dbReference type="Pfam" id="PF03631">
    <property type="entry name" value="Virul_fac_BrkB"/>
    <property type="match status" value="1"/>
</dbReference>
<evidence type="ECO:0000313" key="7">
    <source>
        <dbReference type="EMBL" id="GAA4315726.1"/>
    </source>
</evidence>
<dbReference type="RefSeq" id="WP_345169507.1">
    <property type="nucleotide sequence ID" value="NZ_BAABGX010000003.1"/>
</dbReference>
<evidence type="ECO:0000256" key="6">
    <source>
        <dbReference type="SAM" id="Phobius"/>
    </source>
</evidence>
<name>A0ABP8G247_9BACT</name>
<evidence type="ECO:0000256" key="4">
    <source>
        <dbReference type="ARBA" id="ARBA00022989"/>
    </source>
</evidence>
<dbReference type="Proteomes" id="UP001501844">
    <property type="component" value="Unassembled WGS sequence"/>
</dbReference>
<comment type="subcellular location">
    <subcellularLocation>
        <location evidence="1">Cell membrane</location>
        <topology evidence="1">Multi-pass membrane protein</topology>
    </subcellularLocation>
</comment>
<dbReference type="PANTHER" id="PTHR30213:SF1">
    <property type="entry name" value="INNER MEMBRANE PROTEIN YHJD"/>
    <property type="match status" value="1"/>
</dbReference>
<protein>
    <recommendedName>
        <fullName evidence="9">YihY/virulence factor BrkB family protein</fullName>
    </recommendedName>
</protein>
<evidence type="ECO:0008006" key="9">
    <source>
        <dbReference type="Google" id="ProtNLM"/>
    </source>
</evidence>
<proteinExistence type="predicted"/>
<feature type="transmembrane region" description="Helical" evidence="6">
    <location>
        <begin position="262"/>
        <end position="286"/>
    </location>
</feature>
<feature type="transmembrane region" description="Helical" evidence="6">
    <location>
        <begin position="103"/>
        <end position="128"/>
    </location>
</feature>
<keyword evidence="3 6" id="KW-0812">Transmembrane</keyword>
<organism evidence="7 8">
    <name type="scientific">Nibribacter koreensis</name>
    <dbReference type="NCBI Taxonomy" id="1084519"/>
    <lineage>
        <taxon>Bacteria</taxon>
        <taxon>Pseudomonadati</taxon>
        <taxon>Bacteroidota</taxon>
        <taxon>Cytophagia</taxon>
        <taxon>Cytophagales</taxon>
        <taxon>Hymenobacteraceae</taxon>
        <taxon>Nibribacter</taxon>
    </lineage>
</organism>
<reference evidence="8" key="1">
    <citation type="journal article" date="2019" name="Int. J. Syst. Evol. Microbiol.">
        <title>The Global Catalogue of Microorganisms (GCM) 10K type strain sequencing project: providing services to taxonomists for standard genome sequencing and annotation.</title>
        <authorList>
            <consortium name="The Broad Institute Genomics Platform"/>
            <consortium name="The Broad Institute Genome Sequencing Center for Infectious Disease"/>
            <person name="Wu L."/>
            <person name="Ma J."/>
        </authorList>
    </citation>
    <scope>NUCLEOTIDE SEQUENCE [LARGE SCALE GENOMIC DNA]</scope>
    <source>
        <strain evidence="8">JCM 17917</strain>
    </source>
</reference>
<gene>
    <name evidence="7" type="ORF">GCM10023183_36600</name>
</gene>
<feature type="transmembrane region" description="Helical" evidence="6">
    <location>
        <begin position="42"/>
        <end position="68"/>
    </location>
</feature>
<keyword evidence="4 6" id="KW-1133">Transmembrane helix</keyword>
<evidence type="ECO:0000313" key="8">
    <source>
        <dbReference type="Proteomes" id="UP001501844"/>
    </source>
</evidence>
<feature type="transmembrane region" description="Helical" evidence="6">
    <location>
        <begin position="223"/>
        <end position="242"/>
    </location>
</feature>
<keyword evidence="5 6" id="KW-0472">Membrane</keyword>
<keyword evidence="8" id="KW-1185">Reference proteome</keyword>
<keyword evidence="2" id="KW-1003">Cell membrane</keyword>
<dbReference type="InterPro" id="IPR017039">
    <property type="entry name" value="Virul_fac_BrkB"/>
</dbReference>
<dbReference type="EMBL" id="BAABGX010000003">
    <property type="protein sequence ID" value="GAA4315726.1"/>
    <property type="molecule type" value="Genomic_DNA"/>
</dbReference>
<comment type="caution">
    <text evidence="7">The sequence shown here is derived from an EMBL/GenBank/DDBJ whole genome shotgun (WGS) entry which is preliminary data.</text>
</comment>
<accession>A0ABP8G247</accession>
<evidence type="ECO:0000256" key="2">
    <source>
        <dbReference type="ARBA" id="ARBA00022475"/>
    </source>
</evidence>
<feature type="transmembrane region" description="Helical" evidence="6">
    <location>
        <begin position="149"/>
        <end position="168"/>
    </location>
</feature>
<sequence length="312" mass="34933">MITRLPSPTLLSRVQAFLKLIKEAFLLFKQNDPLRLASSTAFFTLFALPPILILLISALGTIFSNALITGELFHKMTEVVGENVASQVELILINFLNLQGSGWAAAFSFLFLTFVATTLFGVVQNSINQLWSVRAKGSRHLKGAVKNRLRALLIIFSSGILFLATLSMDAGFTFLNDHYVLWDKHFQLHLMQVANKVVGFVIETMWFAIIFKFLPYAYIDRRALWVGAALTAFLFLLGKLILGQLLVNSGLGSLYSTSGSVVVLLLFIFYSAMILFFGAAFTKVYAQAMELPFFPKHFATFYEVRETDHAPF</sequence>
<evidence type="ECO:0000256" key="5">
    <source>
        <dbReference type="ARBA" id="ARBA00023136"/>
    </source>
</evidence>
<evidence type="ECO:0000256" key="3">
    <source>
        <dbReference type="ARBA" id="ARBA00022692"/>
    </source>
</evidence>
<feature type="transmembrane region" description="Helical" evidence="6">
    <location>
        <begin position="188"/>
        <end position="211"/>
    </location>
</feature>
<dbReference type="PANTHER" id="PTHR30213">
    <property type="entry name" value="INNER MEMBRANE PROTEIN YHJD"/>
    <property type="match status" value="1"/>
</dbReference>